<evidence type="ECO:0000256" key="5">
    <source>
        <dbReference type="SAM" id="SignalP"/>
    </source>
</evidence>
<dbReference type="PANTHER" id="PTHR15040">
    <property type="entry name" value="DERMATOPONTIN-RELATED"/>
    <property type="match status" value="1"/>
</dbReference>
<dbReference type="AlphaFoldDB" id="A0A4W3H4K9"/>
<keyword evidence="4" id="KW-1015">Disulfide bond</keyword>
<keyword evidence="3" id="KW-0964">Secreted</keyword>
<evidence type="ECO:0000313" key="6">
    <source>
        <dbReference type="Ensembl" id="ENSCMIP00000011738.1"/>
    </source>
</evidence>
<proteinExistence type="inferred from homology"/>
<dbReference type="GO" id="GO:0031012">
    <property type="term" value="C:extracellular matrix"/>
    <property type="evidence" value="ECO:0007669"/>
    <property type="project" value="TreeGrafter"/>
</dbReference>
<dbReference type="CTD" id="1805"/>
<comment type="subcellular location">
    <subcellularLocation>
        <location evidence="1">Secreted</location>
    </subcellularLocation>
</comment>
<feature type="chain" id="PRO_5021235696" evidence="5">
    <location>
        <begin position="19"/>
        <end position="191"/>
    </location>
</feature>
<dbReference type="KEGG" id="cmk:103177437"/>
<comment type="similarity">
    <text evidence="2">Belongs to the dermatopontin family.</text>
</comment>
<dbReference type="GO" id="GO:0005615">
    <property type="term" value="C:extracellular space"/>
    <property type="evidence" value="ECO:0007669"/>
    <property type="project" value="TreeGrafter"/>
</dbReference>
<dbReference type="STRING" id="7868.ENSCMIP00000011738"/>
<accession>A0A4W3H4K9</accession>
<evidence type="ECO:0000256" key="2">
    <source>
        <dbReference type="ARBA" id="ARBA00008712"/>
    </source>
</evidence>
<dbReference type="Pfam" id="PF14704">
    <property type="entry name" value="DERM"/>
    <property type="match status" value="1"/>
</dbReference>
<keyword evidence="5" id="KW-0732">Signal</keyword>
<reference evidence="6" key="5">
    <citation type="submission" date="2025-09" db="UniProtKB">
        <authorList>
            <consortium name="Ensembl"/>
        </authorList>
    </citation>
    <scope>IDENTIFICATION</scope>
</reference>
<reference evidence="7" key="1">
    <citation type="journal article" date="2006" name="Science">
        <title>Ancient noncoding elements conserved in the human genome.</title>
        <authorList>
            <person name="Venkatesh B."/>
            <person name="Kirkness E.F."/>
            <person name="Loh Y.H."/>
            <person name="Halpern A.L."/>
            <person name="Lee A.P."/>
            <person name="Johnson J."/>
            <person name="Dandona N."/>
            <person name="Viswanathan L.D."/>
            <person name="Tay A."/>
            <person name="Venter J.C."/>
            <person name="Strausberg R.L."/>
            <person name="Brenner S."/>
        </authorList>
    </citation>
    <scope>NUCLEOTIDE SEQUENCE [LARGE SCALE GENOMIC DNA]</scope>
</reference>
<reference evidence="7" key="3">
    <citation type="journal article" date="2014" name="Nature">
        <title>Elephant shark genome provides unique insights into gnathostome evolution.</title>
        <authorList>
            <consortium name="International Elephant Shark Genome Sequencing Consortium"/>
            <person name="Venkatesh B."/>
            <person name="Lee A.P."/>
            <person name="Ravi V."/>
            <person name="Maurya A.K."/>
            <person name="Lian M.M."/>
            <person name="Swann J.B."/>
            <person name="Ohta Y."/>
            <person name="Flajnik M.F."/>
            <person name="Sutoh Y."/>
            <person name="Kasahara M."/>
            <person name="Hoon S."/>
            <person name="Gangu V."/>
            <person name="Roy S.W."/>
            <person name="Irimia M."/>
            <person name="Korzh V."/>
            <person name="Kondrychyn I."/>
            <person name="Lim Z.W."/>
            <person name="Tay B.H."/>
            <person name="Tohari S."/>
            <person name="Kong K.W."/>
            <person name="Ho S."/>
            <person name="Lorente-Galdos B."/>
            <person name="Quilez J."/>
            <person name="Marques-Bonet T."/>
            <person name="Raney B.J."/>
            <person name="Ingham P.W."/>
            <person name="Tay A."/>
            <person name="Hillier L.W."/>
            <person name="Minx P."/>
            <person name="Boehm T."/>
            <person name="Wilson R.K."/>
            <person name="Brenner S."/>
            <person name="Warren W.C."/>
        </authorList>
    </citation>
    <scope>NUCLEOTIDE SEQUENCE [LARGE SCALE GENOMIC DNA]</scope>
</reference>
<dbReference type="Ensembl" id="ENSCMIT00000012023.1">
    <property type="protein sequence ID" value="ENSCMIP00000011738.1"/>
    <property type="gene ID" value="ENSCMIG00000006082.1"/>
</dbReference>
<sequence>MILKHAYLLVFLIAVVCCQNYPPDDVHWINLYRQGFNFQCPPGEAVVALRSYFNKEEGSDRLWSFECMPTPLSMGEATECWWDELNRAGLEWYHTCSDNGIVVGIQSQYFEAVLDREWRFYCCKYGRRCPYSCWMTNEVPEHYKEEGELTIYNYGYFIRGASTTFSGVDRDRQWKYIICRMTEFDCDFTNL</sequence>
<evidence type="ECO:0000256" key="3">
    <source>
        <dbReference type="ARBA" id="ARBA00022525"/>
    </source>
</evidence>
<dbReference type="InParanoid" id="A0A4W3H4K9"/>
<gene>
    <name evidence="6" type="primary">dpt</name>
</gene>
<dbReference type="RefSeq" id="XP_007889772.1">
    <property type="nucleotide sequence ID" value="XM_007891581.2"/>
</dbReference>
<name>A0A4W3H4K9_CALMI</name>
<evidence type="ECO:0000313" key="7">
    <source>
        <dbReference type="Proteomes" id="UP000314986"/>
    </source>
</evidence>
<dbReference type="FunCoup" id="A0A4W3H4K9">
    <property type="interactions" value="38"/>
</dbReference>
<feature type="signal peptide" evidence="5">
    <location>
        <begin position="1"/>
        <end position="18"/>
    </location>
</feature>
<protein>
    <submittedName>
        <fullName evidence="6">Dermatopontin</fullName>
    </submittedName>
</protein>
<dbReference type="GeneTree" id="ENSGT00390000010760"/>
<dbReference type="Proteomes" id="UP000314986">
    <property type="component" value="Unassembled WGS sequence"/>
</dbReference>
<dbReference type="GeneID" id="103177437"/>
<dbReference type="InterPro" id="IPR026645">
    <property type="entry name" value="Dermatopontin"/>
</dbReference>
<reference evidence="6" key="4">
    <citation type="submission" date="2025-08" db="UniProtKB">
        <authorList>
            <consortium name="Ensembl"/>
        </authorList>
    </citation>
    <scope>IDENTIFICATION</scope>
</reference>
<dbReference type="OMA" id="RAGMEWS"/>
<organism evidence="6 7">
    <name type="scientific">Callorhinchus milii</name>
    <name type="common">Ghost shark</name>
    <dbReference type="NCBI Taxonomy" id="7868"/>
    <lineage>
        <taxon>Eukaryota</taxon>
        <taxon>Metazoa</taxon>
        <taxon>Chordata</taxon>
        <taxon>Craniata</taxon>
        <taxon>Vertebrata</taxon>
        <taxon>Chondrichthyes</taxon>
        <taxon>Holocephali</taxon>
        <taxon>Chimaeriformes</taxon>
        <taxon>Callorhinchidae</taxon>
        <taxon>Callorhinchus</taxon>
    </lineage>
</organism>
<dbReference type="OrthoDB" id="8545119at2759"/>
<reference evidence="7" key="2">
    <citation type="journal article" date="2007" name="PLoS Biol.">
        <title>Survey sequencing and comparative analysis of the elephant shark (Callorhinchus milii) genome.</title>
        <authorList>
            <person name="Venkatesh B."/>
            <person name="Kirkness E.F."/>
            <person name="Loh Y.H."/>
            <person name="Halpern A.L."/>
            <person name="Lee A.P."/>
            <person name="Johnson J."/>
            <person name="Dandona N."/>
            <person name="Viswanathan L.D."/>
            <person name="Tay A."/>
            <person name="Venter J.C."/>
            <person name="Strausberg R.L."/>
            <person name="Brenner S."/>
        </authorList>
    </citation>
    <scope>NUCLEOTIDE SEQUENCE [LARGE SCALE GENOMIC DNA]</scope>
</reference>
<dbReference type="GO" id="GO:0030199">
    <property type="term" value="P:collagen fibril organization"/>
    <property type="evidence" value="ECO:0007669"/>
    <property type="project" value="TreeGrafter"/>
</dbReference>
<dbReference type="PANTHER" id="PTHR15040:SF2">
    <property type="entry name" value="DERMATOPONTIN"/>
    <property type="match status" value="1"/>
</dbReference>
<evidence type="ECO:0000256" key="1">
    <source>
        <dbReference type="ARBA" id="ARBA00004613"/>
    </source>
</evidence>
<evidence type="ECO:0000256" key="4">
    <source>
        <dbReference type="ARBA" id="ARBA00023157"/>
    </source>
</evidence>
<keyword evidence="7" id="KW-1185">Reference proteome</keyword>